<feature type="region of interest" description="Disordered" evidence="6">
    <location>
        <begin position="124"/>
        <end position="185"/>
    </location>
</feature>
<evidence type="ECO:0000256" key="5">
    <source>
        <dbReference type="PROSITE-ProRule" id="PRU00267"/>
    </source>
</evidence>
<reference evidence="8" key="1">
    <citation type="submission" date="2014-07" db="EMBL/GenBank/DDBJ databases">
        <title>Draft genome sequence of the yeast Pseudozyma antarctica JCM 10317 known as a producer of lipase B which used in a wide range of industrial applications.</title>
        <authorList>
            <person name="Morita T."/>
            <person name="Saika A."/>
            <person name="Koike H."/>
        </authorList>
    </citation>
    <scope>NUCLEOTIDE SEQUENCE</scope>
    <source>
        <strain evidence="8">JCM 10317</strain>
    </source>
</reference>
<keyword evidence="9" id="KW-1185">Reference proteome</keyword>
<accession>A0A081CBH6</accession>
<dbReference type="InterPro" id="IPR050342">
    <property type="entry name" value="HMGB"/>
</dbReference>
<dbReference type="RefSeq" id="XP_014657662.1">
    <property type="nucleotide sequence ID" value="XM_014802176.1"/>
</dbReference>
<evidence type="ECO:0000313" key="8">
    <source>
        <dbReference type="EMBL" id="GAK64022.1"/>
    </source>
</evidence>
<dbReference type="EMBL" id="DF830071">
    <property type="protein sequence ID" value="GAK64022.1"/>
    <property type="molecule type" value="Genomic_DNA"/>
</dbReference>
<feature type="compositionally biased region" description="Low complexity" evidence="6">
    <location>
        <begin position="11"/>
        <end position="25"/>
    </location>
</feature>
<dbReference type="PRINTS" id="PR00886">
    <property type="entry name" value="HIGHMOBLTY12"/>
</dbReference>
<evidence type="ECO:0000256" key="2">
    <source>
        <dbReference type="ARBA" id="ARBA00023242"/>
    </source>
</evidence>
<evidence type="ECO:0000256" key="3">
    <source>
        <dbReference type="ARBA" id="ARBA00043963"/>
    </source>
</evidence>
<dbReference type="InterPro" id="IPR036910">
    <property type="entry name" value="HMG_box_dom_sf"/>
</dbReference>
<feature type="region of interest" description="Disordered" evidence="6">
    <location>
        <begin position="224"/>
        <end position="252"/>
    </location>
</feature>
<sequence length="252" mass="27296">MARRVEPDSGSAARASQDQRARTSQGRATFGGLTQNPPPNRRPPKTPLCLPSANSPSPTPHTLPPAPPANRHTQLAGMAARAQASGEPPHSNYLSRASYGGMASSSPVDGSDFVVVAIRARRMKLTPSQRAPSRSWQSSSACPTRLASLPLTKMAKADTKTKSSTSTQKRTTKSKKDPAAPKRPLSAYMFFSQDHRERVKQANPEAGFGDVGRLLGAKWKEMSEAEKKPYNDMATRDKARAEAEKAAYSKRR</sequence>
<evidence type="ECO:0000313" key="9">
    <source>
        <dbReference type="Proteomes" id="UP000053758"/>
    </source>
</evidence>
<dbReference type="GeneID" id="26303189"/>
<dbReference type="GO" id="GO:0005634">
    <property type="term" value="C:nucleus"/>
    <property type="evidence" value="ECO:0007669"/>
    <property type="project" value="UniProtKB-UniRule"/>
</dbReference>
<feature type="compositionally biased region" description="Polar residues" evidence="6">
    <location>
        <begin position="126"/>
        <end position="142"/>
    </location>
</feature>
<organism evidence="8">
    <name type="scientific">Pseudozyma antarctica</name>
    <name type="common">Yeast</name>
    <name type="synonym">Candida antarctica</name>
    <dbReference type="NCBI Taxonomy" id="84753"/>
    <lineage>
        <taxon>Eukaryota</taxon>
        <taxon>Fungi</taxon>
        <taxon>Dikarya</taxon>
        <taxon>Basidiomycota</taxon>
        <taxon>Ustilaginomycotina</taxon>
        <taxon>Ustilaginomycetes</taxon>
        <taxon>Ustilaginales</taxon>
        <taxon>Ustilaginaceae</taxon>
        <taxon>Moesziomyces</taxon>
    </lineage>
</organism>
<evidence type="ECO:0000256" key="4">
    <source>
        <dbReference type="ARBA" id="ARBA00064996"/>
    </source>
</evidence>
<evidence type="ECO:0000259" key="7">
    <source>
        <dbReference type="PROSITE" id="PS50118"/>
    </source>
</evidence>
<feature type="compositionally biased region" description="Pro residues" evidence="6">
    <location>
        <begin position="57"/>
        <end position="68"/>
    </location>
</feature>
<dbReference type="PANTHER" id="PTHR48112:SF22">
    <property type="entry name" value="MITOCHONDRIAL TRANSCRIPTION FACTOR A, ISOFORM B"/>
    <property type="match status" value="1"/>
</dbReference>
<dbReference type="SUPFAM" id="SSF47095">
    <property type="entry name" value="HMG-box"/>
    <property type="match status" value="1"/>
</dbReference>
<dbReference type="Gene3D" id="1.10.30.10">
    <property type="entry name" value="High mobility group box domain"/>
    <property type="match status" value="1"/>
</dbReference>
<protein>
    <submittedName>
        <fullName evidence="8">HMG-box</fullName>
    </submittedName>
</protein>
<dbReference type="GO" id="GO:0003677">
    <property type="term" value="F:DNA binding"/>
    <property type="evidence" value="ECO:0007669"/>
    <property type="project" value="UniProtKB-UniRule"/>
</dbReference>
<evidence type="ECO:0000256" key="6">
    <source>
        <dbReference type="SAM" id="MobiDB-lite"/>
    </source>
</evidence>
<feature type="domain" description="HMG box" evidence="7">
    <location>
        <begin position="181"/>
        <end position="249"/>
    </location>
</feature>
<dbReference type="SMART" id="SM00398">
    <property type="entry name" value="HMG"/>
    <property type="match status" value="1"/>
</dbReference>
<name>A0A081CBH6_PSEA2</name>
<dbReference type="InterPro" id="IPR009071">
    <property type="entry name" value="HMG_box_dom"/>
</dbReference>
<dbReference type="CDD" id="cd01390">
    <property type="entry name" value="HMG-box_NHP6-like"/>
    <property type="match status" value="1"/>
</dbReference>
<dbReference type="Pfam" id="PF00505">
    <property type="entry name" value="HMG_box"/>
    <property type="match status" value="1"/>
</dbReference>
<dbReference type="AlphaFoldDB" id="A0A081CBH6"/>
<dbReference type="PROSITE" id="PS50118">
    <property type="entry name" value="HMG_BOX_2"/>
    <property type="match status" value="1"/>
</dbReference>
<evidence type="ECO:0000256" key="1">
    <source>
        <dbReference type="ARBA" id="ARBA00023125"/>
    </source>
</evidence>
<dbReference type="FunFam" id="1.10.30.10:FF:000016">
    <property type="entry name" value="FACT complex subunit SSRP1"/>
    <property type="match status" value="1"/>
</dbReference>
<proteinExistence type="inferred from homology"/>
<dbReference type="HOGENOM" id="CLU_1102651_0_0_1"/>
<gene>
    <name evidence="8" type="ORF">PAN0_004d2231</name>
</gene>
<keyword evidence="1 5" id="KW-0238">DNA-binding</keyword>
<comment type="subunit">
    <text evidence="4">Weakly associates with the stable SPT16-POB3 heterodimer to form the FACT complex.</text>
</comment>
<feature type="region of interest" description="Disordered" evidence="6">
    <location>
        <begin position="1"/>
        <end position="109"/>
    </location>
</feature>
<comment type="similarity">
    <text evidence="3">Belongs to the NHP6 family.</text>
</comment>
<keyword evidence="2 5" id="KW-0539">Nucleus</keyword>
<dbReference type="Proteomes" id="UP000053758">
    <property type="component" value="Unassembled WGS sequence"/>
</dbReference>
<dbReference type="PANTHER" id="PTHR48112">
    <property type="entry name" value="HIGH MOBILITY GROUP PROTEIN DSP1"/>
    <property type="match status" value="1"/>
</dbReference>
<feature type="DNA-binding region" description="HMG box" evidence="5">
    <location>
        <begin position="181"/>
        <end position="249"/>
    </location>
</feature>